<gene>
    <name evidence="1" type="ORF">ANN_08062</name>
</gene>
<dbReference type="Proteomes" id="UP001148838">
    <property type="component" value="Unassembled WGS sequence"/>
</dbReference>
<accession>A0ABQ8T0E3</accession>
<sequence>MTGLCEGGNEPPGSLNGIFKRFALMASLALEETILKDILLELNDSCERCGMKISVNKMKSMVIGRKLKKYRATYPDRQHHPHHTTFGAIFRRLCERGSFETDERAGRPQTVRTPDMEEHVLHDFENNPGTSSTQVARQHGYFVNLSSHAYSIDDQQHRMNSGPCHTQQPKYL</sequence>
<proteinExistence type="predicted"/>
<keyword evidence="2" id="KW-1185">Reference proteome</keyword>
<organism evidence="1 2">
    <name type="scientific">Periplaneta americana</name>
    <name type="common">American cockroach</name>
    <name type="synonym">Blatta americana</name>
    <dbReference type="NCBI Taxonomy" id="6978"/>
    <lineage>
        <taxon>Eukaryota</taxon>
        <taxon>Metazoa</taxon>
        <taxon>Ecdysozoa</taxon>
        <taxon>Arthropoda</taxon>
        <taxon>Hexapoda</taxon>
        <taxon>Insecta</taxon>
        <taxon>Pterygota</taxon>
        <taxon>Neoptera</taxon>
        <taxon>Polyneoptera</taxon>
        <taxon>Dictyoptera</taxon>
        <taxon>Blattodea</taxon>
        <taxon>Blattoidea</taxon>
        <taxon>Blattidae</taxon>
        <taxon>Blattinae</taxon>
        <taxon>Periplaneta</taxon>
    </lineage>
</organism>
<evidence type="ECO:0000313" key="1">
    <source>
        <dbReference type="EMBL" id="KAJ4439931.1"/>
    </source>
</evidence>
<evidence type="ECO:0000313" key="2">
    <source>
        <dbReference type="Proteomes" id="UP001148838"/>
    </source>
</evidence>
<name>A0ABQ8T0E3_PERAM</name>
<reference evidence="1 2" key="1">
    <citation type="journal article" date="2022" name="Allergy">
        <title>Genome assembly and annotation of Periplaneta americana reveal a comprehensive cockroach allergen profile.</title>
        <authorList>
            <person name="Wang L."/>
            <person name="Xiong Q."/>
            <person name="Saelim N."/>
            <person name="Wang L."/>
            <person name="Nong W."/>
            <person name="Wan A.T."/>
            <person name="Shi M."/>
            <person name="Liu X."/>
            <person name="Cao Q."/>
            <person name="Hui J.H.L."/>
            <person name="Sookrung N."/>
            <person name="Leung T.F."/>
            <person name="Tungtrongchitr A."/>
            <person name="Tsui S.K.W."/>
        </authorList>
    </citation>
    <scope>NUCLEOTIDE SEQUENCE [LARGE SCALE GENOMIC DNA]</scope>
    <source>
        <strain evidence="1">PWHHKU_190912</strain>
    </source>
</reference>
<dbReference type="EMBL" id="JAJSOF020000017">
    <property type="protein sequence ID" value="KAJ4439931.1"/>
    <property type="molecule type" value="Genomic_DNA"/>
</dbReference>
<comment type="caution">
    <text evidence="1">The sequence shown here is derived from an EMBL/GenBank/DDBJ whole genome shotgun (WGS) entry which is preliminary data.</text>
</comment>
<protein>
    <submittedName>
        <fullName evidence="1">Uncharacterized protein</fullName>
    </submittedName>
</protein>